<organism evidence="1 2">
    <name type="scientific">Micropruina glycogenica</name>
    <dbReference type="NCBI Taxonomy" id="75385"/>
    <lineage>
        <taxon>Bacteria</taxon>
        <taxon>Bacillati</taxon>
        <taxon>Actinomycetota</taxon>
        <taxon>Actinomycetes</taxon>
        <taxon>Propionibacteriales</taxon>
        <taxon>Nocardioidaceae</taxon>
        <taxon>Micropruina</taxon>
    </lineage>
</organism>
<gene>
    <name evidence="1" type="ORF">MPLG2_0242</name>
</gene>
<reference evidence="1 2" key="1">
    <citation type="submission" date="2018-02" db="EMBL/GenBank/DDBJ databases">
        <authorList>
            <person name="Cohen D.B."/>
            <person name="Kent A.D."/>
        </authorList>
    </citation>
    <scope>NUCLEOTIDE SEQUENCE [LARGE SCALE GENOMIC DNA]</scope>
    <source>
        <strain evidence="1">1</strain>
    </source>
</reference>
<evidence type="ECO:0008006" key="3">
    <source>
        <dbReference type="Google" id="ProtNLM"/>
    </source>
</evidence>
<sequence length="612" mass="65944">MLEPDARVVLLDQLRPPRDYRLLSAVATTFTLDLTTALVPPLAFASFELRDSPDPVAALEAVRSCTDRVDVFCQAGQISVPRQASDLMAFLEPMVHPVRRPRAGFLFHPKVWFLCYAAEGLPDQYRLLCSTRNLAGSQAWDAVVTLNGTHSYDAVPANAPLKALISHLPELAVEPLHPSRLERLRDLAERASHVAWTAPQGVQELAFHAFGVPDASDPVNFSGRRHLVVSPFCNDQGIAHLTGRSKDVTLVSRPAELDRLSSATLQRVGRVLVLNQAASLHEPQEADHVASIAGPEPHVVVDPQENGSVTDLHAKITIVERSYGRAHLFVGSPNATSSAYAGNVEFAVELAGRARELGIDAFLGDDSPFRDLLETYAATGGAEVDPSDDALRALQNQLRALAEVRFTLTVSPDGDAHRLALASLAPVPVRDGFSVTAGLLTVPGTAHALARVEPADLTFGGVATPNVTPFLILNATDPDGNELGTVVHAVLVNDPPSRLDEILARQVDTPEKFLRFLTLLLGLGNWDGLWVSNEQNAGDGAGRWGFGGGGWTGVLELVLGALADRREALADLDQLVSRLQQTESGRSVLPDGFDEFWVSVKKALDKLPRGKR</sequence>
<name>A0A2N9JCQ9_9ACTN</name>
<dbReference type="OrthoDB" id="369674at2"/>
<accession>A0A2N9JCQ9</accession>
<dbReference type="Gene3D" id="3.30.870.10">
    <property type="entry name" value="Endonuclease Chain A"/>
    <property type="match status" value="1"/>
</dbReference>
<dbReference type="KEGG" id="mgg:MPLG2_0242"/>
<dbReference type="InterPro" id="IPR059166">
    <property type="entry name" value="PLD-like_cat"/>
</dbReference>
<evidence type="ECO:0000313" key="1">
    <source>
        <dbReference type="EMBL" id="SPD85278.1"/>
    </source>
</evidence>
<protein>
    <recommendedName>
        <fullName evidence="3">PLD phosphodiesterase domain-containing protein</fullName>
    </recommendedName>
</protein>
<dbReference type="RefSeq" id="WP_105184557.1">
    <property type="nucleotide sequence ID" value="NZ_BAAAGO010000012.1"/>
</dbReference>
<dbReference type="CDD" id="cd09176">
    <property type="entry name" value="PLDc_unchar6"/>
    <property type="match status" value="1"/>
</dbReference>
<dbReference type="EMBL" id="LT985188">
    <property type="protein sequence ID" value="SPD85278.1"/>
    <property type="molecule type" value="Genomic_DNA"/>
</dbReference>
<dbReference type="AlphaFoldDB" id="A0A2N9JCQ9"/>
<keyword evidence="2" id="KW-1185">Reference proteome</keyword>
<proteinExistence type="predicted"/>
<dbReference type="Proteomes" id="UP000238164">
    <property type="component" value="Chromosome 1"/>
</dbReference>
<evidence type="ECO:0000313" key="2">
    <source>
        <dbReference type="Proteomes" id="UP000238164"/>
    </source>
</evidence>